<dbReference type="GO" id="GO:0005739">
    <property type="term" value="C:mitochondrion"/>
    <property type="evidence" value="ECO:0007669"/>
    <property type="project" value="TreeGrafter"/>
</dbReference>
<comment type="caution">
    <text evidence="4">The sequence shown here is derived from an EMBL/GenBank/DDBJ whole genome shotgun (WGS) entry which is preliminary data.</text>
</comment>
<gene>
    <name evidence="4" type="ORF">TCAL_16832</name>
</gene>
<dbReference type="PRINTS" id="PR00160">
    <property type="entry name" value="GLUTAREDOXIN"/>
</dbReference>
<evidence type="ECO:0000256" key="1">
    <source>
        <dbReference type="ARBA" id="ARBA00022448"/>
    </source>
</evidence>
<dbReference type="Pfam" id="PF00462">
    <property type="entry name" value="Glutaredoxin"/>
    <property type="match status" value="1"/>
</dbReference>
<dbReference type="GO" id="GO:0015038">
    <property type="term" value="F:glutathione disulfide oxidoreductase activity"/>
    <property type="evidence" value="ECO:0007669"/>
    <property type="project" value="TreeGrafter"/>
</dbReference>
<dbReference type="InterPro" id="IPR002109">
    <property type="entry name" value="Glutaredoxin"/>
</dbReference>
<organism evidence="4 5">
    <name type="scientific">Tigriopus californicus</name>
    <name type="common">Marine copepod</name>
    <dbReference type="NCBI Taxonomy" id="6832"/>
    <lineage>
        <taxon>Eukaryota</taxon>
        <taxon>Metazoa</taxon>
        <taxon>Ecdysozoa</taxon>
        <taxon>Arthropoda</taxon>
        <taxon>Crustacea</taxon>
        <taxon>Multicrustacea</taxon>
        <taxon>Hexanauplia</taxon>
        <taxon>Copepoda</taxon>
        <taxon>Harpacticoida</taxon>
        <taxon>Harpacticidae</taxon>
        <taxon>Tigriopus</taxon>
    </lineage>
</organism>
<dbReference type="InterPro" id="IPR047185">
    <property type="entry name" value="GLRX1"/>
</dbReference>
<sequence length="91" mass="10010">MSKGKDLAKTLMETKKRVLDKYSIPAENIEILQIENRPDMDEIQDFMKSVTGGRSVPRVFIGGKCIGGGDETQTLDKQGKLKPMLEAVGAL</sequence>
<dbReference type="PANTHER" id="PTHR46185">
    <property type="entry name" value="GLUTAREDOXIN-1"/>
    <property type="match status" value="1"/>
</dbReference>
<dbReference type="InterPro" id="IPR014025">
    <property type="entry name" value="Glutaredoxin_subgr"/>
</dbReference>
<evidence type="ECO:0000313" key="4">
    <source>
        <dbReference type="EMBL" id="TRY75273.1"/>
    </source>
</evidence>
<evidence type="ECO:0000256" key="2">
    <source>
        <dbReference type="ARBA" id="ARBA00022982"/>
    </source>
</evidence>
<feature type="domain" description="Glutaredoxin" evidence="3">
    <location>
        <begin position="16"/>
        <end position="66"/>
    </location>
</feature>
<evidence type="ECO:0000313" key="5">
    <source>
        <dbReference type="Proteomes" id="UP000318571"/>
    </source>
</evidence>
<dbReference type="STRING" id="6832.A0A553PC74"/>
<dbReference type="PANTHER" id="PTHR46185:SF1">
    <property type="entry name" value="GLUTAREDOXIN-1"/>
    <property type="match status" value="1"/>
</dbReference>
<keyword evidence="2" id="KW-0249">Electron transport</keyword>
<dbReference type="Gene3D" id="3.40.30.10">
    <property type="entry name" value="Glutaredoxin"/>
    <property type="match status" value="1"/>
</dbReference>
<dbReference type="OMA" id="EVWEIND"/>
<keyword evidence="1" id="KW-0813">Transport</keyword>
<reference evidence="4 5" key="1">
    <citation type="journal article" date="2018" name="Nat. Ecol. Evol.">
        <title>Genomic signatures of mitonuclear coevolution across populations of Tigriopus californicus.</title>
        <authorList>
            <person name="Barreto F.S."/>
            <person name="Watson E.T."/>
            <person name="Lima T.G."/>
            <person name="Willett C.S."/>
            <person name="Edmands S."/>
            <person name="Li W."/>
            <person name="Burton R.S."/>
        </authorList>
    </citation>
    <scope>NUCLEOTIDE SEQUENCE [LARGE SCALE GENOMIC DNA]</scope>
    <source>
        <strain evidence="4 5">San Diego</strain>
    </source>
</reference>
<proteinExistence type="predicted"/>
<dbReference type="InterPro" id="IPR036249">
    <property type="entry name" value="Thioredoxin-like_sf"/>
</dbReference>
<dbReference type="AlphaFoldDB" id="A0A553PC74"/>
<keyword evidence="5" id="KW-1185">Reference proteome</keyword>
<dbReference type="SUPFAM" id="SSF52833">
    <property type="entry name" value="Thioredoxin-like"/>
    <property type="match status" value="1"/>
</dbReference>
<evidence type="ECO:0000259" key="3">
    <source>
        <dbReference type="Pfam" id="PF00462"/>
    </source>
</evidence>
<dbReference type="EMBL" id="VCGU01000005">
    <property type="protein sequence ID" value="TRY75273.1"/>
    <property type="molecule type" value="Genomic_DNA"/>
</dbReference>
<dbReference type="Proteomes" id="UP000318571">
    <property type="component" value="Chromosome 2"/>
</dbReference>
<dbReference type="PROSITE" id="PS51354">
    <property type="entry name" value="GLUTAREDOXIN_2"/>
    <property type="match status" value="1"/>
</dbReference>
<protein>
    <recommendedName>
        <fullName evidence="3">Glutaredoxin domain-containing protein</fullName>
    </recommendedName>
</protein>
<name>A0A553PC74_TIGCA</name>
<accession>A0A553PC74</accession>